<gene>
    <name evidence="1" type="ORF">HW452_12815</name>
</gene>
<name>A0ACC5VX95_9GAMM</name>
<proteinExistence type="predicted"/>
<sequence length="60" mass="6339">MAGAFALGAANGSLVWFSALALGGAKLAPWLSRPSIWRLIDISVAAMMIFISVQLLMNAF</sequence>
<comment type="caution">
    <text evidence="1">The sequence shown here is derived from an EMBL/GenBank/DDBJ whole genome shotgun (WGS) entry which is preliminary data.</text>
</comment>
<evidence type="ECO:0000313" key="1">
    <source>
        <dbReference type="EMBL" id="MBZ5488406.1"/>
    </source>
</evidence>
<dbReference type="EMBL" id="JABYQT010000008">
    <property type="protein sequence ID" value="MBZ5488406.1"/>
    <property type="molecule type" value="Genomic_DNA"/>
</dbReference>
<evidence type="ECO:0000313" key="2">
    <source>
        <dbReference type="Proteomes" id="UP001319846"/>
    </source>
</evidence>
<protein>
    <submittedName>
        <fullName evidence="1">LysE family transporter</fullName>
    </submittedName>
</protein>
<dbReference type="Proteomes" id="UP001319846">
    <property type="component" value="Unassembled WGS sequence"/>
</dbReference>
<reference evidence="1" key="1">
    <citation type="submission" date="2020-06" db="EMBL/GenBank/DDBJ databases">
        <title>Whole Genome Sequence of Halomonas aquamarina MB598.</title>
        <authorList>
            <person name="Pervaiz M."/>
            <person name="Fariq A."/>
            <person name="Yasmin A."/>
            <person name="Welch M."/>
        </authorList>
    </citation>
    <scope>NUCLEOTIDE SEQUENCE</scope>
    <source>
        <strain evidence="1">MB598</strain>
    </source>
</reference>
<accession>A0ACC5VX95</accession>
<organism evidence="1 2">
    <name type="scientific">Vreelandella aquamarina</name>
    <dbReference type="NCBI Taxonomy" id="77097"/>
    <lineage>
        <taxon>Bacteria</taxon>
        <taxon>Pseudomonadati</taxon>
        <taxon>Pseudomonadota</taxon>
        <taxon>Gammaproteobacteria</taxon>
        <taxon>Oceanospirillales</taxon>
        <taxon>Halomonadaceae</taxon>
        <taxon>Vreelandella</taxon>
    </lineage>
</organism>
<keyword evidence="2" id="KW-1185">Reference proteome</keyword>